<accession>A0A4R3L1R6</accession>
<proteinExistence type="inferred from homology"/>
<comment type="subcellular location">
    <subcellularLocation>
        <location evidence="1">Cell membrane</location>
        <topology evidence="1">Multi-pass membrane protein</topology>
    </subcellularLocation>
</comment>
<feature type="domain" description="SSD" evidence="9">
    <location>
        <begin position="895"/>
        <end position="1023"/>
    </location>
</feature>
<evidence type="ECO:0000256" key="7">
    <source>
        <dbReference type="SAM" id="MobiDB-lite"/>
    </source>
</evidence>
<evidence type="ECO:0000256" key="3">
    <source>
        <dbReference type="ARBA" id="ARBA00022475"/>
    </source>
</evidence>
<keyword evidence="4 8" id="KW-0812">Transmembrane</keyword>
<dbReference type="InterPro" id="IPR004869">
    <property type="entry name" value="MMPL_dom"/>
</dbReference>
<gene>
    <name evidence="10" type="ORF">EDD58_107131</name>
</gene>
<dbReference type="InterPro" id="IPR023908">
    <property type="entry name" value="xxxLxxG_rpt"/>
</dbReference>
<feature type="transmembrane region" description="Helical" evidence="8">
    <location>
        <begin position="360"/>
        <end position="381"/>
    </location>
</feature>
<feature type="transmembrane region" description="Helical" evidence="8">
    <location>
        <begin position="177"/>
        <end position="196"/>
    </location>
</feature>
<evidence type="ECO:0000313" key="10">
    <source>
        <dbReference type="EMBL" id="TCS93483.1"/>
    </source>
</evidence>
<dbReference type="PANTHER" id="PTHR33406">
    <property type="entry name" value="MEMBRANE PROTEIN MJ1562-RELATED"/>
    <property type="match status" value="1"/>
</dbReference>
<evidence type="ECO:0000256" key="8">
    <source>
        <dbReference type="SAM" id="Phobius"/>
    </source>
</evidence>
<dbReference type="GO" id="GO:0005886">
    <property type="term" value="C:plasma membrane"/>
    <property type="evidence" value="ECO:0007669"/>
    <property type="project" value="UniProtKB-SubCell"/>
</dbReference>
<sequence>MKWIIKSKWLWLAVWIMTLIALLMTMPSIDRLVREKGQPEIGEGYTSKMAIDLEKQMSGSDQGGKNVEAVIAFHHQDGINESQLKQIEQKLKEIEASSKLDVSSMLSPFANEQAKEQLISKDNKTVMAVVSISKEIQTISEIRDQLAKEVRLSGVETYLTGNDFIIEDYAQTSLDGVAKTEIFAVLFIVIILILVFRSPITPVISLLIVGITYLISLGTVMHLVESFDFPFANTTQTFLILVLFGIGTDYNILLFMRFKEEMSKQRSIPAAIIETYRTAGKTVLFSGLAVFIGFSMLWLAEFGIYRSAVAIAIGIMILLAVLFTLVPFCLAIMGNYLFWPMKKTTGHQESRLWSWMGRFSVKRSFLSLALVAVLTIPVMLLHNGNLSFNSLAEVNPEFESVKGFEIVSDSFGPGRSMPTTVYMKNDQPLDSVKSLAFLDQLHQRLTQIDGVESVFGPTRPTGERIDQLYINKQTEDVNKGLNQSTDGLDQISSGLSEASSRIQGATSGDLNDVGKLVSGTDSARSGLGQIQDALTKIQGGVKKGAGGATDISKGMADLEKGLQQVSASTQQLSSGYQKLEGGYTSLNREYQKLEGQIGSIQGAVDVIQSSAQKMGQDHPELATDVNLITIQQTSSKLSSQLPQLRGGLQTLNGTFTGMNNELKKANSGLAKIADGQQELTVGATKLRKGTAELASGLEQGATGQGKVIQSLDQIDAGLQKINQGQEKLQQGLQQFSGSFKELQTGLSQSANGLDEISGGLQKANEYLAQVTGSEATQTFFIPDSVRKQKDFQSALDAYMSEDRKIAKWTVSLNVDPYSEEAMTIAEEIDSAVKEYLAHTEYKDVEVGTGGVSSMNQDLYTMSSQDFAQAVIWMLVGIGVMLLLLFRSFWTTIVILFSLVIAYYSSLSLTELIFINGLGEVGLSWTIPFFSFVMIIALGVDYSIFLMMRYKEYELQTPTIAIQEAMKNIGSVIISAALILCFTFAAMYPSGVTTLLQISTVVILGLLLLAFVLLPLLLPAVIALMDQQSRKEKARKRQIKEKELVN</sequence>
<dbReference type="Gene3D" id="1.10.287.950">
    <property type="entry name" value="Methyl-accepting chemotaxis protein"/>
    <property type="match status" value="2"/>
</dbReference>
<evidence type="ECO:0000256" key="2">
    <source>
        <dbReference type="ARBA" id="ARBA00010157"/>
    </source>
</evidence>
<dbReference type="Proteomes" id="UP000294937">
    <property type="component" value="Unassembled WGS sequence"/>
</dbReference>
<dbReference type="RefSeq" id="WP_131925840.1">
    <property type="nucleotide sequence ID" value="NZ_SMAG01000007.1"/>
</dbReference>
<dbReference type="SUPFAM" id="SSF82866">
    <property type="entry name" value="Multidrug efflux transporter AcrB transmembrane domain"/>
    <property type="match status" value="2"/>
</dbReference>
<evidence type="ECO:0000256" key="5">
    <source>
        <dbReference type="ARBA" id="ARBA00022989"/>
    </source>
</evidence>
<feature type="compositionally biased region" description="Polar residues" evidence="7">
    <location>
        <begin position="480"/>
        <end position="509"/>
    </location>
</feature>
<evidence type="ECO:0000256" key="6">
    <source>
        <dbReference type="ARBA" id="ARBA00023136"/>
    </source>
</evidence>
<comment type="caution">
    <text evidence="10">The sequence shown here is derived from an EMBL/GenBank/DDBJ whole genome shotgun (WGS) entry which is preliminary data.</text>
</comment>
<feature type="region of interest" description="Disordered" evidence="7">
    <location>
        <begin position="479"/>
        <end position="511"/>
    </location>
</feature>
<evidence type="ECO:0000256" key="1">
    <source>
        <dbReference type="ARBA" id="ARBA00004651"/>
    </source>
</evidence>
<feature type="transmembrane region" description="Helical" evidence="8">
    <location>
        <begin position="926"/>
        <end position="947"/>
    </location>
</feature>
<feature type="transmembrane region" description="Helical" evidence="8">
    <location>
        <begin position="1000"/>
        <end position="1024"/>
    </location>
</feature>
<keyword evidence="5 8" id="KW-1133">Transmembrane helix</keyword>
<dbReference type="PANTHER" id="PTHR33406:SF6">
    <property type="entry name" value="MEMBRANE PROTEIN YDGH-RELATED"/>
    <property type="match status" value="1"/>
</dbReference>
<name>A0A4R3L1R6_9BACL</name>
<comment type="similarity">
    <text evidence="2">Belongs to the resistance-nodulation-cell division (RND) (TC 2.A.6) family. MmpL subfamily.</text>
</comment>
<feature type="transmembrane region" description="Helical" evidence="8">
    <location>
        <begin position="311"/>
        <end position="339"/>
    </location>
</feature>
<feature type="transmembrane region" description="Helical" evidence="8">
    <location>
        <begin position="203"/>
        <end position="224"/>
    </location>
</feature>
<dbReference type="InterPro" id="IPR050545">
    <property type="entry name" value="Mycobact_MmpL"/>
</dbReference>
<feature type="transmembrane region" description="Helical" evidence="8">
    <location>
        <begin position="968"/>
        <end position="988"/>
    </location>
</feature>
<dbReference type="Pfam" id="PF03176">
    <property type="entry name" value="MMPL"/>
    <property type="match status" value="2"/>
</dbReference>
<feature type="transmembrane region" description="Helical" evidence="8">
    <location>
        <begin position="283"/>
        <end position="305"/>
    </location>
</feature>
<evidence type="ECO:0000313" key="11">
    <source>
        <dbReference type="Proteomes" id="UP000294937"/>
    </source>
</evidence>
<dbReference type="EMBL" id="SMAG01000007">
    <property type="protein sequence ID" value="TCS93483.1"/>
    <property type="molecule type" value="Genomic_DNA"/>
</dbReference>
<keyword evidence="11" id="KW-1185">Reference proteome</keyword>
<dbReference type="OrthoDB" id="9782006at2"/>
<feature type="transmembrane region" description="Helical" evidence="8">
    <location>
        <begin position="9"/>
        <end position="29"/>
    </location>
</feature>
<protein>
    <submittedName>
        <fullName evidence="10">RND superfamily putative drug exporter</fullName>
    </submittedName>
</protein>
<dbReference type="AlphaFoldDB" id="A0A4R3L1R6"/>
<feature type="transmembrane region" description="Helical" evidence="8">
    <location>
        <begin position="892"/>
        <end position="914"/>
    </location>
</feature>
<feature type="transmembrane region" description="Helical" evidence="8">
    <location>
        <begin position="866"/>
        <end position="885"/>
    </location>
</feature>
<organism evidence="10 11">
    <name type="scientific">Hazenella coriacea</name>
    <dbReference type="NCBI Taxonomy" id="1179467"/>
    <lineage>
        <taxon>Bacteria</taxon>
        <taxon>Bacillati</taxon>
        <taxon>Bacillota</taxon>
        <taxon>Bacilli</taxon>
        <taxon>Bacillales</taxon>
        <taxon>Thermoactinomycetaceae</taxon>
        <taxon>Hazenella</taxon>
    </lineage>
</organism>
<dbReference type="InterPro" id="IPR000731">
    <property type="entry name" value="SSD"/>
</dbReference>
<feature type="transmembrane region" description="Helical" evidence="8">
    <location>
        <begin position="236"/>
        <end position="256"/>
    </location>
</feature>
<keyword evidence="6 8" id="KW-0472">Membrane</keyword>
<dbReference type="NCBIfam" id="TIGR03057">
    <property type="entry name" value="xxxLxxG_by_4"/>
    <property type="match status" value="1"/>
</dbReference>
<dbReference type="PROSITE" id="PS50156">
    <property type="entry name" value="SSD"/>
    <property type="match status" value="1"/>
</dbReference>
<dbReference type="Gene3D" id="1.20.1640.10">
    <property type="entry name" value="Multidrug efflux transporter AcrB transmembrane domain"/>
    <property type="match status" value="2"/>
</dbReference>
<keyword evidence="3" id="KW-1003">Cell membrane</keyword>
<evidence type="ECO:0000256" key="4">
    <source>
        <dbReference type="ARBA" id="ARBA00022692"/>
    </source>
</evidence>
<evidence type="ECO:0000259" key="9">
    <source>
        <dbReference type="PROSITE" id="PS50156"/>
    </source>
</evidence>
<reference evidence="10 11" key="1">
    <citation type="submission" date="2019-03" db="EMBL/GenBank/DDBJ databases">
        <title>Genomic Encyclopedia of Type Strains, Phase IV (KMG-IV): sequencing the most valuable type-strain genomes for metagenomic binning, comparative biology and taxonomic classification.</title>
        <authorList>
            <person name="Goeker M."/>
        </authorList>
    </citation>
    <scope>NUCLEOTIDE SEQUENCE [LARGE SCALE GENOMIC DNA]</scope>
    <source>
        <strain evidence="10 11">DSM 45707</strain>
    </source>
</reference>
<dbReference type="SUPFAM" id="SSF58104">
    <property type="entry name" value="Methyl-accepting chemotaxis protein (MCP) signaling domain"/>
    <property type="match status" value="1"/>
</dbReference>